<dbReference type="SUPFAM" id="SSF51126">
    <property type="entry name" value="Pectin lyase-like"/>
    <property type="match status" value="1"/>
</dbReference>
<comment type="subcellular location">
    <subcellularLocation>
        <location evidence="1">Secreted</location>
    </subcellularLocation>
</comment>
<name>A0ABU8WB97_9BURK</name>
<dbReference type="SMART" id="SM00912">
    <property type="entry name" value="Haemagg_act"/>
    <property type="match status" value="1"/>
</dbReference>
<dbReference type="InterPro" id="IPR012334">
    <property type="entry name" value="Pectin_lyas_fold"/>
</dbReference>
<dbReference type="Proteomes" id="UP001363010">
    <property type="component" value="Unassembled WGS sequence"/>
</dbReference>
<reference evidence="6 7" key="1">
    <citation type="submission" date="2024-03" db="EMBL/GenBank/DDBJ databases">
        <title>Novel species of the genus Variovorax.</title>
        <authorList>
            <person name="Liu Q."/>
            <person name="Xin Y.-H."/>
        </authorList>
    </citation>
    <scope>NUCLEOTIDE SEQUENCE [LARGE SCALE GENOMIC DNA]</scope>
    <source>
        <strain evidence="6 7">KACC 18501</strain>
    </source>
</reference>
<dbReference type="PANTHER" id="PTHR12338:SF8">
    <property type="entry name" value="HEME_HEMOPEXIN-BINDING PROTEIN"/>
    <property type="match status" value="1"/>
</dbReference>
<dbReference type="InterPro" id="IPR050909">
    <property type="entry name" value="Bact_Autotransporter_VF"/>
</dbReference>
<evidence type="ECO:0000256" key="1">
    <source>
        <dbReference type="ARBA" id="ARBA00004613"/>
    </source>
</evidence>
<dbReference type="Pfam" id="PF18676">
    <property type="entry name" value="MBG_2"/>
    <property type="match status" value="1"/>
</dbReference>
<dbReference type="PANTHER" id="PTHR12338">
    <property type="entry name" value="AUTOTRANSPORTER"/>
    <property type="match status" value="1"/>
</dbReference>
<dbReference type="NCBIfam" id="TIGR01901">
    <property type="entry name" value="adhes_NPXG"/>
    <property type="match status" value="1"/>
</dbReference>
<dbReference type="Pfam" id="PF05860">
    <property type="entry name" value="TPS"/>
    <property type="match status" value="1"/>
</dbReference>
<accession>A0ABU8WB97</accession>
<evidence type="ECO:0000256" key="3">
    <source>
        <dbReference type="ARBA" id="ARBA00022729"/>
    </source>
</evidence>
<keyword evidence="3" id="KW-0732">Signal</keyword>
<gene>
    <name evidence="6" type="ORF">WKW80_33005</name>
</gene>
<evidence type="ECO:0000313" key="6">
    <source>
        <dbReference type="EMBL" id="MEJ8826774.1"/>
    </source>
</evidence>
<feature type="region of interest" description="Disordered" evidence="4">
    <location>
        <begin position="1714"/>
        <end position="1735"/>
    </location>
</feature>
<dbReference type="RefSeq" id="WP_340367810.1">
    <property type="nucleotide sequence ID" value="NZ_JBBKZV010000041.1"/>
</dbReference>
<dbReference type="Gene3D" id="2.160.20.10">
    <property type="entry name" value="Single-stranded right-handed beta-helix, Pectin lyase-like"/>
    <property type="match status" value="1"/>
</dbReference>
<protein>
    <submittedName>
        <fullName evidence="6">Filamentous hemagglutinin N-terminal domain-containing protein</fullName>
    </submittedName>
</protein>
<evidence type="ECO:0000256" key="4">
    <source>
        <dbReference type="SAM" id="MobiDB-lite"/>
    </source>
</evidence>
<dbReference type="InterPro" id="IPR011050">
    <property type="entry name" value="Pectin_lyase_fold/virulence"/>
</dbReference>
<keyword evidence="7" id="KW-1185">Reference proteome</keyword>
<organism evidence="6 7">
    <name type="scientific">Variovorax humicola</name>
    <dbReference type="NCBI Taxonomy" id="1769758"/>
    <lineage>
        <taxon>Bacteria</taxon>
        <taxon>Pseudomonadati</taxon>
        <taxon>Pseudomonadota</taxon>
        <taxon>Betaproteobacteria</taxon>
        <taxon>Burkholderiales</taxon>
        <taxon>Comamonadaceae</taxon>
        <taxon>Variovorax</taxon>
    </lineage>
</organism>
<evidence type="ECO:0000259" key="5">
    <source>
        <dbReference type="SMART" id="SM00912"/>
    </source>
</evidence>
<evidence type="ECO:0000313" key="7">
    <source>
        <dbReference type="Proteomes" id="UP001363010"/>
    </source>
</evidence>
<evidence type="ECO:0000256" key="2">
    <source>
        <dbReference type="ARBA" id="ARBA00022525"/>
    </source>
</evidence>
<sequence length="2043" mass="200060">MTTRLDVFRRGCDASLVRLRPLVVCLLAAGLVPALAQTLPTGFKAIGGGVTMSQPGIGTMNITQSTVRAMAQWNSFSIGAGGIVNIAQPGPASVLLNRVVGPDASTIAGRLNANGQVFLVNPNGVLFSKGSVVNTGGLVASTLDIGNANFMAGKQLVFERADGNHASVVNAGSIHASKGGTVALMGETVRNEGEIHVASGTIGLVSGRQVTIDFAGDGLTTFRVSTDVKATHASAENTAGATLTADGGRVAMLAVGSTPSQWVVNQQGTVQAHSLVERNGEIILGGGDGDDVRVAGTLDATGAQARLKGGSISVEGGRVLADEGAVIDASGSAGGGSIRVHASDAAVVLASSSMRSDAMDKGEGGKVAVFGDGTLQARGPITARGGPNGGNGGFVETSGGSVDLHGLQVDTSAARGKAGEWLLDPGSITINAGVWNGDKSIPCGVVTCDHQALPFPAAGPAADSAVYDSEINTALVDNATVTIRTGDTGVAIGDITFDKAVAINYVGAQDRTLQFLAHNSIDFPAGASIKSTGGRLGVAFESDPPSNVSAGGSISLGGTIASKGGDIQIRAASTRGTSISMTGGSITTGAGSVTMTGSSINAAGISMTGGTIATGTGSVAMTGSSTTAAGISMTGGTITTNGGNVAWTGTSSTGPGIQMTGGDIATSTGSVTMKGDSSGAAGIALSNGGITTDGGKVSLDGTGSRFTPPVVPEVPEVPGVPDAPPGTPDGPVVPGIPGTPGGPVVVPGITVLAAAFVPPPVPIDTQYGLELSNFRISSGSGSVSLSGTGRQPPGANAVGIGGVRIGNGSSISTTTGNVAITGTVTSTSVPIAGITLASIVEGVTPPAVTTKSGNITLSAQSQSTVDAIDIGAPVRSESGAINVRRNQADGFITLGGEDRTDTFVISQAELDQLAAPTISFGSQDGTTPGVTGIQVAGPIALQARRNLTLQTGPFGSLQVNGDINLSGGSLALIGGAGGTITQTASITADSLAVVAPAFLGAANDVVLTNPGNAVNTWAANVEANLKITTPGTLVVGTVGYTLADGTRAQIAGVTAGGAAVVRSSGASVVLAAPVVANDVSLLAANGIAQGSAGGITSDRMLAVAQNGSVTLNAATNNVNTVAGSAPGRFDFSGAGAVAIGKVASSDPQQTIVGNGISADIVDVLAQGSGLAVDQAVTGATSALLVASTGDLNLNAPVNAPGVGFAALGSINQTSAGGITANGLVAEATAGNVNLSAETNHVDAVAGMAGGRFDFTNADPLSIDQVGVLVRRGTNTTTELSIVGPGPLQQYFSADGLASNAVRVRTLDGALSVDAGIAATTTGILQAGGSGSLALSAAISAGNLALDAASIGQATTGTLSIGSGLIANARNGDVALTTAVNKVGTVAGSTTGRFDFDNTGSLSIGAVTVADTQQSTSANGITADALRLRALTGDFSVDQAVTARTNAVLQSNAGNLSLDAATDPANLALLANGSISQTAAGGISAGSLLVRSTTGDVNLSAGVNHADTLAGSAPGRFDYTDVDSLAIGPVSVLAQPALLRAGPTAPLFETGSGVTGNAVRVRTGAGDLDVNAAVSSASTAILQAGGVGNLILNAPVSATDLAIDGNGIAQSSTGTLTVTRGLLATARGGDVSLNAAGVSTSAVAGGAAGRFDFTNAGALTVGAVNVADAQQSMLGSGLTAIDLNVNAMHGDLTLAGNVTATGAAGLHAGGSVTQASGSGGLGKATAGDGKTGKADRSLLAPTSPPQGIVASSLQASSDTGDVLLDNPANQVGIVAGSAAGRFDFANAGALTVAGVSADTVRVRNFVGDMTLAGKVNSATSADLVTAGRLQNSSGSAITGGTWRVWAQTWEGETRGGLAGSGRLPNLYHCSYGGACSVVVSSNDDHFIYTQQPVLTLTAANLRTFAGQSFPAMTYGESGLILGDTGVGVKGALSTPATPASPAGRYAINGKFTSDEGYAINFIPGSLVLDLAPPAPPDVVREDTNTYTFDRNMGPPPICFATGALDGDRAEQQGDVLAAEWTRVRSRPNLLSCVNDSKRNGCSDF</sequence>
<dbReference type="InterPro" id="IPR008638">
    <property type="entry name" value="FhaB/CdiA-like_TPS"/>
</dbReference>
<comment type="caution">
    <text evidence="6">The sequence shown here is derived from an EMBL/GenBank/DDBJ whole genome shotgun (WGS) entry which is preliminary data.</text>
</comment>
<proteinExistence type="predicted"/>
<dbReference type="EMBL" id="JBBKZV010000041">
    <property type="protein sequence ID" value="MEJ8826774.1"/>
    <property type="molecule type" value="Genomic_DNA"/>
</dbReference>
<dbReference type="InterPro" id="IPR041286">
    <property type="entry name" value="MBG_2"/>
</dbReference>
<keyword evidence="2" id="KW-0964">Secreted</keyword>
<feature type="domain" description="Filamentous haemagglutinin FhaB/tRNA nuclease CdiA-like TPS" evidence="5">
    <location>
        <begin position="36"/>
        <end position="149"/>
    </location>
</feature>